<dbReference type="InterPro" id="IPR039251">
    <property type="entry name" value="OXLD1"/>
</dbReference>
<protein>
    <recommendedName>
        <fullName evidence="1">Oxidoreductase-like domain-containing protein</fullName>
    </recommendedName>
</protein>
<evidence type="ECO:0000259" key="1">
    <source>
        <dbReference type="Pfam" id="PF09791"/>
    </source>
</evidence>
<sequence length="60" mass="6458">MSADPRPLPPPPPDPADCCGSGCVRCIFDLYDDALARYDAQLAQWLTRHPDAAADADSMP</sequence>
<dbReference type="Proteomes" id="UP000029385">
    <property type="component" value="Unassembled WGS sequence"/>
</dbReference>
<comment type="caution">
    <text evidence="2">The sequence shown here is derived from an EMBL/GenBank/DDBJ whole genome shotgun (WGS) entry which is preliminary data.</text>
</comment>
<dbReference type="eggNOG" id="ENOG5033A2I">
    <property type="taxonomic scope" value="Bacteria"/>
</dbReference>
<dbReference type="PANTHER" id="PTHR21193:SF3">
    <property type="entry name" value="OXIDOREDUCTASE-LIKE DOMAIN-CONTAINING PROTEIN 1"/>
    <property type="match status" value="1"/>
</dbReference>
<feature type="domain" description="Oxidoreductase-like" evidence="1">
    <location>
        <begin position="8"/>
        <end position="45"/>
    </location>
</feature>
<dbReference type="PANTHER" id="PTHR21193">
    <property type="entry name" value="OXIDOREDUCTASE-LIKE DOMAIN-CONTAINING PROTEIN 1"/>
    <property type="match status" value="1"/>
</dbReference>
<evidence type="ECO:0000313" key="2">
    <source>
        <dbReference type="EMBL" id="KFN41010.1"/>
    </source>
</evidence>
<organism evidence="2 3">
    <name type="scientific">Arenimonas oryziterrae DSM 21050 = YC6267</name>
    <dbReference type="NCBI Taxonomy" id="1121015"/>
    <lineage>
        <taxon>Bacteria</taxon>
        <taxon>Pseudomonadati</taxon>
        <taxon>Pseudomonadota</taxon>
        <taxon>Gammaproteobacteria</taxon>
        <taxon>Lysobacterales</taxon>
        <taxon>Lysobacteraceae</taxon>
        <taxon>Arenimonas</taxon>
    </lineage>
</organism>
<dbReference type="RefSeq" id="WP_026802208.1">
    <property type="nucleotide sequence ID" value="NZ_ATVD01000001.1"/>
</dbReference>
<keyword evidence="3" id="KW-1185">Reference proteome</keyword>
<dbReference type="InterPro" id="IPR019180">
    <property type="entry name" value="Oxidoreductase-like_N"/>
</dbReference>
<dbReference type="PATRIC" id="fig|1121015.4.peg.2434"/>
<name>A0A091B9A1_9GAMM</name>
<dbReference type="AlphaFoldDB" id="A0A091B9A1"/>
<evidence type="ECO:0000313" key="3">
    <source>
        <dbReference type="Proteomes" id="UP000029385"/>
    </source>
</evidence>
<dbReference type="Pfam" id="PF09791">
    <property type="entry name" value="Oxidored-like"/>
    <property type="match status" value="1"/>
</dbReference>
<reference evidence="2 3" key="1">
    <citation type="submission" date="2013-09" db="EMBL/GenBank/DDBJ databases">
        <title>Genome sequencing of Arenimonas oryziterrae.</title>
        <authorList>
            <person name="Chen F."/>
            <person name="Wang G."/>
        </authorList>
    </citation>
    <scope>NUCLEOTIDE SEQUENCE [LARGE SCALE GENOMIC DNA]</scope>
    <source>
        <strain evidence="2 3">YC6267</strain>
    </source>
</reference>
<gene>
    <name evidence="2" type="ORF">N789_03770</name>
</gene>
<accession>A0A091B9A1</accession>
<dbReference type="EMBL" id="AVCI01000045">
    <property type="protein sequence ID" value="KFN41010.1"/>
    <property type="molecule type" value="Genomic_DNA"/>
</dbReference>
<proteinExistence type="predicted"/>